<evidence type="ECO:0000256" key="2">
    <source>
        <dbReference type="ARBA" id="ARBA00004679"/>
    </source>
</evidence>
<dbReference type="Proteomes" id="UP000261360">
    <property type="component" value="Unplaced"/>
</dbReference>
<evidence type="ECO:0000313" key="12">
    <source>
        <dbReference type="Ensembl" id="ENSSLDP00000013633.1"/>
    </source>
</evidence>
<evidence type="ECO:0000256" key="5">
    <source>
        <dbReference type="ARBA" id="ARBA00022723"/>
    </source>
</evidence>
<dbReference type="AlphaFoldDB" id="A0A3B4XPC6"/>
<evidence type="ECO:0000256" key="10">
    <source>
        <dbReference type="SAM" id="Phobius"/>
    </source>
</evidence>
<keyword evidence="7" id="KW-0460">Magnesium</keyword>
<keyword evidence="10" id="KW-1133">Transmembrane helix</keyword>
<dbReference type="Gene3D" id="3.40.50.450">
    <property type="match status" value="1"/>
</dbReference>
<evidence type="ECO:0000256" key="9">
    <source>
        <dbReference type="ARBA" id="ARBA00048070"/>
    </source>
</evidence>
<evidence type="ECO:0000256" key="4">
    <source>
        <dbReference type="ARBA" id="ARBA00022679"/>
    </source>
</evidence>
<dbReference type="UniPathway" id="UPA00109">
    <property type="reaction ID" value="UER00182"/>
</dbReference>
<dbReference type="GeneTree" id="ENSGT00940000159292"/>
<dbReference type="GO" id="GO:0016020">
    <property type="term" value="C:membrane"/>
    <property type="evidence" value="ECO:0007669"/>
    <property type="project" value="TreeGrafter"/>
</dbReference>
<evidence type="ECO:0000313" key="13">
    <source>
        <dbReference type="Proteomes" id="UP000261360"/>
    </source>
</evidence>
<dbReference type="GO" id="GO:0005945">
    <property type="term" value="C:6-phosphofructokinase complex"/>
    <property type="evidence" value="ECO:0007669"/>
    <property type="project" value="TreeGrafter"/>
</dbReference>
<dbReference type="InterPro" id="IPR035966">
    <property type="entry name" value="PKF_sf"/>
</dbReference>
<dbReference type="InterPro" id="IPR000023">
    <property type="entry name" value="Phosphofructokinase_dom"/>
</dbReference>
<comment type="catalytic activity">
    <reaction evidence="9">
        <text>beta-D-fructose 6-phosphate + ATP = beta-D-fructose 1,6-bisphosphate + ADP + H(+)</text>
        <dbReference type="Rhea" id="RHEA:16109"/>
        <dbReference type="ChEBI" id="CHEBI:15378"/>
        <dbReference type="ChEBI" id="CHEBI:30616"/>
        <dbReference type="ChEBI" id="CHEBI:32966"/>
        <dbReference type="ChEBI" id="CHEBI:57634"/>
        <dbReference type="ChEBI" id="CHEBI:456216"/>
        <dbReference type="EC" id="2.7.1.11"/>
    </reaction>
</comment>
<dbReference type="GO" id="GO:0030388">
    <property type="term" value="P:fructose 1,6-bisphosphate metabolic process"/>
    <property type="evidence" value="ECO:0007669"/>
    <property type="project" value="TreeGrafter"/>
</dbReference>
<keyword evidence="4" id="KW-0808">Transferase</keyword>
<keyword evidence="13" id="KW-1185">Reference proteome</keyword>
<dbReference type="GO" id="GO:0070095">
    <property type="term" value="F:fructose-6-phosphate binding"/>
    <property type="evidence" value="ECO:0007669"/>
    <property type="project" value="TreeGrafter"/>
</dbReference>
<keyword evidence="10" id="KW-0812">Transmembrane</keyword>
<protein>
    <recommendedName>
        <fullName evidence="11">Phosphofructokinase domain-containing protein</fullName>
    </recommendedName>
</protein>
<dbReference type="InterPro" id="IPR022953">
    <property type="entry name" value="ATP_PFK"/>
</dbReference>
<dbReference type="Pfam" id="PF00365">
    <property type="entry name" value="PFK"/>
    <property type="match status" value="1"/>
</dbReference>
<dbReference type="STRING" id="1841481.ENSSLDP00000013633"/>
<keyword evidence="10" id="KW-0472">Membrane</keyword>
<evidence type="ECO:0000256" key="1">
    <source>
        <dbReference type="ARBA" id="ARBA00001946"/>
    </source>
</evidence>
<dbReference type="GO" id="GO:0016208">
    <property type="term" value="F:AMP binding"/>
    <property type="evidence" value="ECO:0007669"/>
    <property type="project" value="TreeGrafter"/>
</dbReference>
<keyword evidence="5" id="KW-0479">Metal-binding</keyword>
<dbReference type="SUPFAM" id="SSF53784">
    <property type="entry name" value="Phosphofructokinase"/>
    <property type="match status" value="1"/>
</dbReference>
<reference evidence="12" key="1">
    <citation type="submission" date="2025-08" db="UniProtKB">
        <authorList>
            <consortium name="Ensembl"/>
        </authorList>
    </citation>
    <scope>IDENTIFICATION</scope>
</reference>
<keyword evidence="3" id="KW-0963">Cytoplasm</keyword>
<dbReference type="GO" id="GO:0046872">
    <property type="term" value="F:metal ion binding"/>
    <property type="evidence" value="ECO:0007669"/>
    <property type="project" value="UniProtKB-KW"/>
</dbReference>
<dbReference type="GO" id="GO:0003872">
    <property type="term" value="F:6-phosphofructokinase activity"/>
    <property type="evidence" value="ECO:0007669"/>
    <property type="project" value="UniProtKB-EC"/>
</dbReference>
<evidence type="ECO:0000259" key="11">
    <source>
        <dbReference type="Pfam" id="PF00365"/>
    </source>
</evidence>
<evidence type="ECO:0000256" key="7">
    <source>
        <dbReference type="ARBA" id="ARBA00022842"/>
    </source>
</evidence>
<dbReference type="PANTHER" id="PTHR13697">
    <property type="entry name" value="PHOSPHOFRUCTOKINASE"/>
    <property type="match status" value="1"/>
</dbReference>
<dbReference type="PANTHER" id="PTHR13697:SF14">
    <property type="entry name" value="ATP-DEPENDENT 6-PHOSPHOFRUCTOKINASE, LIVER TYPE"/>
    <property type="match status" value="1"/>
</dbReference>
<name>A0A3B4XPC6_SERLL</name>
<accession>A0A3B4XPC6</accession>
<keyword evidence="8" id="KW-0324">Glycolysis</keyword>
<comment type="pathway">
    <text evidence="2">Carbohydrate degradation; glycolysis; D-glyceraldehyde 3-phosphate and glycerone phosphate from D-glucose: step 3/4.</text>
</comment>
<comment type="cofactor">
    <cofactor evidence="1">
        <name>Mg(2+)</name>
        <dbReference type="ChEBI" id="CHEBI:18420"/>
    </cofactor>
</comment>
<evidence type="ECO:0000256" key="3">
    <source>
        <dbReference type="ARBA" id="ARBA00022490"/>
    </source>
</evidence>
<reference evidence="12" key="2">
    <citation type="submission" date="2025-09" db="UniProtKB">
        <authorList>
            <consortium name="Ensembl"/>
        </authorList>
    </citation>
    <scope>IDENTIFICATION</scope>
</reference>
<evidence type="ECO:0000256" key="6">
    <source>
        <dbReference type="ARBA" id="ARBA00022777"/>
    </source>
</evidence>
<evidence type="ECO:0000256" key="8">
    <source>
        <dbReference type="ARBA" id="ARBA00023152"/>
    </source>
</evidence>
<dbReference type="PRINTS" id="PR00476">
    <property type="entry name" value="PHFRCTKINASE"/>
</dbReference>
<sequence length="195" mass="21250">MNAAVRSAVRVALAHGHKVYAVNDGFQGLANGALFEMEWHTVAGWTGQGGSLLGTKRTLPNPHMEKIAQTISKFNISALLVIGGFEGYRGVLQLFEARVHYDQLCIPMCLIPATISNNVPGTDFSLGADTAVNAAMEVTLSRWHINCVTLILFLFKLLLFGLSFTFSRSCTVSSKTDIQYRGWVVNSSLISTLIL</sequence>
<dbReference type="GO" id="GO:0042802">
    <property type="term" value="F:identical protein binding"/>
    <property type="evidence" value="ECO:0007669"/>
    <property type="project" value="TreeGrafter"/>
</dbReference>
<feature type="domain" description="Phosphofructokinase" evidence="11">
    <location>
        <begin position="1"/>
        <end position="138"/>
    </location>
</feature>
<organism evidence="12 13">
    <name type="scientific">Seriola lalandi dorsalis</name>
    <dbReference type="NCBI Taxonomy" id="1841481"/>
    <lineage>
        <taxon>Eukaryota</taxon>
        <taxon>Metazoa</taxon>
        <taxon>Chordata</taxon>
        <taxon>Craniata</taxon>
        <taxon>Vertebrata</taxon>
        <taxon>Euteleostomi</taxon>
        <taxon>Actinopterygii</taxon>
        <taxon>Neopterygii</taxon>
        <taxon>Teleostei</taxon>
        <taxon>Neoteleostei</taxon>
        <taxon>Acanthomorphata</taxon>
        <taxon>Carangaria</taxon>
        <taxon>Carangiformes</taxon>
        <taxon>Carangidae</taxon>
        <taxon>Seriola</taxon>
    </lineage>
</organism>
<dbReference type="GO" id="GO:0048029">
    <property type="term" value="F:monosaccharide binding"/>
    <property type="evidence" value="ECO:0007669"/>
    <property type="project" value="TreeGrafter"/>
</dbReference>
<dbReference type="GO" id="GO:0005524">
    <property type="term" value="F:ATP binding"/>
    <property type="evidence" value="ECO:0007669"/>
    <property type="project" value="TreeGrafter"/>
</dbReference>
<dbReference type="Ensembl" id="ENSSLDT00000014138.1">
    <property type="protein sequence ID" value="ENSSLDP00000013633.1"/>
    <property type="gene ID" value="ENSSLDG00000010865.1"/>
</dbReference>
<proteinExistence type="predicted"/>
<keyword evidence="6" id="KW-0418">Kinase</keyword>
<dbReference type="GO" id="GO:0061621">
    <property type="term" value="P:canonical glycolysis"/>
    <property type="evidence" value="ECO:0007669"/>
    <property type="project" value="TreeGrafter"/>
</dbReference>
<dbReference type="GO" id="GO:0006002">
    <property type="term" value="P:fructose 6-phosphate metabolic process"/>
    <property type="evidence" value="ECO:0007669"/>
    <property type="project" value="InterPro"/>
</dbReference>
<feature type="transmembrane region" description="Helical" evidence="10">
    <location>
        <begin position="143"/>
        <end position="166"/>
    </location>
</feature>